<sequence length="505" mass="55613">MPSTPASPRKPSSSAAASESPVSTLLSSSRNVRNAIDRILGELDSSPSTAPTTQTLAPSLSPSRLEVREIVTRDYELLEGSSDAGKEDEWRYGEEQFDYGDEASDGYEDEDKSMTSSDGEDVDIEAQPKEQKDGNEDHDSGDCENPDKTARPSKPAFSKLYVQHYPADIKTQKTSGNEKIQEDTMEEVLNTTYMTGRTASSQYTSGAWPGPGLIPKSEQNRRDNLRTQINEELTKKWEQEKSRIPQAAAEEDRYDSGDAAEWVLDAESSDGSEKEPSIRVDADDSINLSPMPTTSTVLSTPLPGFSKANVYSESPTRRRHKAPVSNEFANMARPAYMDDLDAEERAELQELEKFRDDDLAPLDESLSSDNENESSFECGTPVKDAWKQYLRERLQPNSEDEQGGGEVEEEEDDTVDMKLPAAMMWSDGKGKPSCSPLLCDGVLYSDGDEDTRSQYSDLGDGAQEEAAPHGDADFMLLFGVGLVFTVFVRFSWRVIVGSSGEGVVT</sequence>
<feature type="compositionally biased region" description="Basic and acidic residues" evidence="1">
    <location>
        <begin position="232"/>
        <end position="243"/>
    </location>
</feature>
<feature type="region of interest" description="Disordered" evidence="1">
    <location>
        <begin position="42"/>
        <end position="160"/>
    </location>
</feature>
<feature type="compositionally biased region" description="Polar residues" evidence="1">
    <location>
        <begin position="45"/>
        <end position="62"/>
    </location>
</feature>
<dbReference type="OrthoDB" id="3796057at2759"/>
<name>E4ZW25_LEPMJ</name>
<feature type="compositionally biased region" description="Basic and acidic residues" evidence="1">
    <location>
        <begin position="84"/>
        <end position="94"/>
    </location>
</feature>
<feature type="region of interest" description="Disordered" evidence="1">
    <location>
        <begin position="1"/>
        <end position="29"/>
    </location>
</feature>
<reference evidence="3" key="1">
    <citation type="journal article" date="2011" name="Nat. Commun.">
        <title>Effector diversification within compartments of the Leptosphaeria maculans genome affected by Repeat-Induced Point mutations.</title>
        <authorList>
            <person name="Rouxel T."/>
            <person name="Grandaubert J."/>
            <person name="Hane J.K."/>
            <person name="Hoede C."/>
            <person name="van de Wouw A.P."/>
            <person name="Couloux A."/>
            <person name="Dominguez V."/>
            <person name="Anthouard V."/>
            <person name="Bally P."/>
            <person name="Bourras S."/>
            <person name="Cozijnsen A.J."/>
            <person name="Ciuffetti L.M."/>
            <person name="Degrave A."/>
            <person name="Dilmaghani A."/>
            <person name="Duret L."/>
            <person name="Fudal I."/>
            <person name="Goodwin S.B."/>
            <person name="Gout L."/>
            <person name="Glaser N."/>
            <person name="Linglin J."/>
            <person name="Kema G.H.J."/>
            <person name="Lapalu N."/>
            <person name="Lawrence C.B."/>
            <person name="May K."/>
            <person name="Meyer M."/>
            <person name="Ollivier B."/>
            <person name="Poulain J."/>
            <person name="Schoch C.L."/>
            <person name="Simon A."/>
            <person name="Spatafora J.W."/>
            <person name="Stachowiak A."/>
            <person name="Turgeon B.G."/>
            <person name="Tyler B.M."/>
            <person name="Vincent D."/>
            <person name="Weissenbach J."/>
            <person name="Amselem J."/>
            <person name="Quesneville H."/>
            <person name="Oliver R.P."/>
            <person name="Wincker P."/>
            <person name="Balesdent M.-H."/>
            <person name="Howlett B.J."/>
        </authorList>
    </citation>
    <scope>NUCLEOTIDE SEQUENCE [LARGE SCALE GENOMIC DNA]</scope>
    <source>
        <strain evidence="3">JN3 / isolate v23.1.3 / race Av1-4-5-6-7-8</strain>
    </source>
</reference>
<protein>
    <submittedName>
        <fullName evidence="2">Predicted protein</fullName>
    </submittedName>
</protein>
<feature type="region of interest" description="Disordered" evidence="1">
    <location>
        <begin position="351"/>
        <end position="378"/>
    </location>
</feature>
<dbReference type="HOGENOM" id="CLU_539747_0_0_1"/>
<feature type="region of interest" description="Disordered" evidence="1">
    <location>
        <begin position="200"/>
        <end position="327"/>
    </location>
</feature>
<dbReference type="VEuPathDB" id="FungiDB:LEMA_P029530.1"/>
<accession>E4ZW25</accession>
<feature type="compositionally biased region" description="Low complexity" evidence="1">
    <location>
        <begin position="362"/>
        <end position="375"/>
    </location>
</feature>
<feature type="compositionally biased region" description="Low complexity" evidence="1">
    <location>
        <begin position="288"/>
        <end position="303"/>
    </location>
</feature>
<keyword evidence="3" id="KW-1185">Reference proteome</keyword>
<dbReference type="InParanoid" id="E4ZW25"/>
<proteinExistence type="predicted"/>
<organism evidence="3">
    <name type="scientific">Leptosphaeria maculans (strain JN3 / isolate v23.1.3 / race Av1-4-5-6-7-8)</name>
    <name type="common">Blackleg fungus</name>
    <name type="synonym">Phoma lingam</name>
    <dbReference type="NCBI Taxonomy" id="985895"/>
    <lineage>
        <taxon>Eukaryota</taxon>
        <taxon>Fungi</taxon>
        <taxon>Dikarya</taxon>
        <taxon>Ascomycota</taxon>
        <taxon>Pezizomycotina</taxon>
        <taxon>Dothideomycetes</taxon>
        <taxon>Pleosporomycetidae</taxon>
        <taxon>Pleosporales</taxon>
        <taxon>Pleosporineae</taxon>
        <taxon>Leptosphaeriaceae</taxon>
        <taxon>Plenodomus</taxon>
        <taxon>Plenodomus lingam/Leptosphaeria maculans species complex</taxon>
    </lineage>
</organism>
<evidence type="ECO:0000313" key="3">
    <source>
        <dbReference type="Proteomes" id="UP000002668"/>
    </source>
</evidence>
<feature type="compositionally biased region" description="Acidic residues" evidence="1">
    <location>
        <begin position="95"/>
        <end position="111"/>
    </location>
</feature>
<dbReference type="Proteomes" id="UP000002668">
    <property type="component" value="Genome"/>
</dbReference>
<dbReference type="EMBL" id="FP929127">
    <property type="protein sequence ID" value="CBX95801.1"/>
    <property type="molecule type" value="Genomic_DNA"/>
</dbReference>
<dbReference type="GeneID" id="13280966"/>
<feature type="compositionally biased region" description="Acidic residues" evidence="1">
    <location>
        <begin position="398"/>
        <end position="414"/>
    </location>
</feature>
<feature type="compositionally biased region" description="Basic and acidic residues" evidence="1">
    <location>
        <begin position="126"/>
        <end position="150"/>
    </location>
</feature>
<feature type="region of interest" description="Disordered" evidence="1">
    <location>
        <begin position="395"/>
        <end position="414"/>
    </location>
</feature>
<dbReference type="AlphaFoldDB" id="E4ZW25"/>
<feature type="compositionally biased region" description="Basic and acidic residues" evidence="1">
    <location>
        <begin position="65"/>
        <end position="76"/>
    </location>
</feature>
<evidence type="ECO:0000313" key="2">
    <source>
        <dbReference type="EMBL" id="CBX95801.1"/>
    </source>
</evidence>
<feature type="compositionally biased region" description="Basic and acidic residues" evidence="1">
    <location>
        <begin position="271"/>
        <end position="282"/>
    </location>
</feature>
<gene>
    <name evidence="2" type="ORF">LEMA_P029530.1</name>
</gene>
<evidence type="ECO:0000256" key="1">
    <source>
        <dbReference type="SAM" id="MobiDB-lite"/>
    </source>
</evidence>